<evidence type="ECO:0000256" key="4">
    <source>
        <dbReference type="ARBA" id="ARBA00023139"/>
    </source>
</evidence>
<organism evidence="10 11">
    <name type="scientific">Ensifer oleiphilus</name>
    <dbReference type="NCBI Taxonomy" id="2742698"/>
    <lineage>
        <taxon>Bacteria</taxon>
        <taxon>Pseudomonadati</taxon>
        <taxon>Pseudomonadota</taxon>
        <taxon>Alphaproteobacteria</taxon>
        <taxon>Hyphomicrobiales</taxon>
        <taxon>Rhizobiaceae</taxon>
        <taxon>Sinorhizobium/Ensifer group</taxon>
        <taxon>Ensifer</taxon>
    </lineage>
</organism>
<evidence type="ECO:0000256" key="5">
    <source>
        <dbReference type="ARBA" id="ARBA00023237"/>
    </source>
</evidence>
<dbReference type="InterPro" id="IPR049857">
    <property type="entry name" value="Omp10-like"/>
</dbReference>
<evidence type="ECO:0000313" key="10">
    <source>
        <dbReference type="EMBL" id="NVD41570.1"/>
    </source>
</evidence>
<reference evidence="10 11" key="1">
    <citation type="submission" date="2020-06" db="EMBL/GenBank/DDBJ databases">
        <authorList>
            <person name="Grouzdev D.S."/>
        </authorList>
    </citation>
    <scope>NUCLEOTIDE SEQUENCE [LARGE SCALE GENOMIC DNA]</scope>
    <source>
        <strain evidence="10 11">HO-A22</strain>
    </source>
</reference>
<dbReference type="NCBIfam" id="NF041251">
    <property type="entry name" value="omp10_alpha_prot"/>
    <property type="match status" value="1"/>
</dbReference>
<dbReference type="AlphaFoldDB" id="A0A7Y6Q9M0"/>
<keyword evidence="2 9" id="KW-0732">Signal</keyword>
<keyword evidence="6" id="KW-0449">Lipoprotein</keyword>
<dbReference type="PROSITE" id="PS51257">
    <property type="entry name" value="PROKAR_LIPOPROTEIN"/>
    <property type="match status" value="1"/>
</dbReference>
<evidence type="ECO:0000256" key="7">
    <source>
        <dbReference type="ARBA" id="ARBA00044505"/>
    </source>
</evidence>
<gene>
    <name evidence="10" type="ORF">HT585_22125</name>
</gene>
<dbReference type="RefSeq" id="WP_176354966.1">
    <property type="nucleotide sequence ID" value="NZ_JABWDU010000006.1"/>
</dbReference>
<name>A0A7Y6Q9M0_9HYPH</name>
<comment type="subcellular location">
    <subcellularLocation>
        <location evidence="1">Cell outer membrane</location>
        <topology evidence="1">Lipid-anchor</topology>
    </subcellularLocation>
</comment>
<proteinExistence type="inferred from homology"/>
<dbReference type="Pfam" id="PF26368">
    <property type="entry name" value="OMP10"/>
    <property type="match status" value="1"/>
</dbReference>
<keyword evidence="4" id="KW-0564">Palmitate</keyword>
<dbReference type="GO" id="GO:0009279">
    <property type="term" value="C:cell outer membrane"/>
    <property type="evidence" value="ECO:0007669"/>
    <property type="project" value="UniProtKB-SubCell"/>
</dbReference>
<dbReference type="EMBL" id="JABWDU010000006">
    <property type="protein sequence ID" value="NVD41570.1"/>
    <property type="molecule type" value="Genomic_DNA"/>
</dbReference>
<keyword evidence="5" id="KW-0998">Cell outer membrane</keyword>
<keyword evidence="3" id="KW-0472">Membrane</keyword>
<comment type="caution">
    <text evidence="10">The sequence shown here is derived from an EMBL/GenBank/DDBJ whole genome shotgun (WGS) entry which is preliminary data.</text>
</comment>
<accession>A0A7Y6Q9M0</accession>
<evidence type="ECO:0000256" key="2">
    <source>
        <dbReference type="ARBA" id="ARBA00022729"/>
    </source>
</evidence>
<dbReference type="Proteomes" id="UP000520198">
    <property type="component" value="Unassembled WGS sequence"/>
</dbReference>
<protein>
    <recommendedName>
        <fullName evidence="12">Outer membrane lipoprotein</fullName>
    </recommendedName>
</protein>
<feature type="signal peptide" evidence="9">
    <location>
        <begin position="1"/>
        <end position="17"/>
    </location>
</feature>
<evidence type="ECO:0008006" key="12">
    <source>
        <dbReference type="Google" id="ProtNLM"/>
    </source>
</evidence>
<evidence type="ECO:0000256" key="3">
    <source>
        <dbReference type="ARBA" id="ARBA00023136"/>
    </source>
</evidence>
<evidence type="ECO:0000256" key="6">
    <source>
        <dbReference type="ARBA" id="ARBA00023288"/>
    </source>
</evidence>
<feature type="region of interest" description="Disordered" evidence="8">
    <location>
        <begin position="22"/>
        <end position="42"/>
    </location>
</feature>
<comment type="similarity">
    <text evidence="7">Belongs to the rhizobiaceae omp10 lipoprotein family.</text>
</comment>
<feature type="chain" id="PRO_5031185212" description="Outer membrane lipoprotein" evidence="9">
    <location>
        <begin position="18"/>
        <end position="122"/>
    </location>
</feature>
<evidence type="ECO:0000256" key="8">
    <source>
        <dbReference type="SAM" id="MobiDB-lite"/>
    </source>
</evidence>
<keyword evidence="11" id="KW-1185">Reference proteome</keyword>
<evidence type="ECO:0000256" key="1">
    <source>
        <dbReference type="ARBA" id="ARBA00004459"/>
    </source>
</evidence>
<evidence type="ECO:0000313" key="11">
    <source>
        <dbReference type="Proteomes" id="UP000520198"/>
    </source>
</evidence>
<evidence type="ECO:0000256" key="9">
    <source>
        <dbReference type="SAM" id="SignalP"/>
    </source>
</evidence>
<sequence length="122" mass="12606">MKPFAILTLLATAAALASCQSSPREVGGAPPARQAAGVEGSWTDPNGIVSTFAGGTFSTRTTDSNQLLASGNYVKLSPTLVEINMTSLVRNTQSKVNCALVTQSQLNCTTDAGAQFSLARRG</sequence>